<comment type="subcellular location">
    <subcellularLocation>
        <location evidence="1">Cytoplasm</location>
    </subcellularLocation>
</comment>
<evidence type="ECO:0000256" key="10">
    <source>
        <dbReference type="ARBA" id="ARBA00032441"/>
    </source>
</evidence>
<dbReference type="AlphaFoldDB" id="A0A7W6RA60"/>
<keyword evidence="12" id="KW-1185">Reference proteome</keyword>
<evidence type="ECO:0000313" key="12">
    <source>
        <dbReference type="Proteomes" id="UP000554286"/>
    </source>
</evidence>
<evidence type="ECO:0000256" key="4">
    <source>
        <dbReference type="ARBA" id="ARBA00022490"/>
    </source>
</evidence>
<name>A0A7W6RA60_9PROT</name>
<evidence type="ECO:0000313" key="11">
    <source>
        <dbReference type="EMBL" id="MBB4264712.1"/>
    </source>
</evidence>
<gene>
    <name evidence="11" type="ORF">GGD89_000319</name>
</gene>
<keyword evidence="8" id="KW-0067">ATP-binding</keyword>
<dbReference type="InterPro" id="IPR027417">
    <property type="entry name" value="P-loop_NTPase"/>
</dbReference>
<dbReference type="NCBIfam" id="TIGR00150">
    <property type="entry name" value="T6A_YjeE"/>
    <property type="match status" value="1"/>
</dbReference>
<evidence type="ECO:0000256" key="1">
    <source>
        <dbReference type="ARBA" id="ARBA00004496"/>
    </source>
</evidence>
<dbReference type="GO" id="GO:0005737">
    <property type="term" value="C:cytoplasm"/>
    <property type="evidence" value="ECO:0007669"/>
    <property type="project" value="UniProtKB-SubCell"/>
</dbReference>
<accession>A0A7W6RA60</accession>
<protein>
    <recommendedName>
        <fullName evidence="3">tRNA threonylcarbamoyladenosine biosynthesis protein TsaE</fullName>
    </recommendedName>
    <alternativeName>
        <fullName evidence="10">t(6)A37 threonylcarbamoyladenosine biosynthesis protein TsaE</fullName>
    </alternativeName>
</protein>
<dbReference type="EMBL" id="JACIGK010000002">
    <property type="protein sequence ID" value="MBB4264712.1"/>
    <property type="molecule type" value="Genomic_DNA"/>
</dbReference>
<proteinExistence type="inferred from homology"/>
<dbReference type="GO" id="GO:0002949">
    <property type="term" value="P:tRNA threonylcarbamoyladenosine modification"/>
    <property type="evidence" value="ECO:0007669"/>
    <property type="project" value="InterPro"/>
</dbReference>
<comment type="similarity">
    <text evidence="2">Belongs to the TsaE family.</text>
</comment>
<sequence length="162" mass="17408">MTDHVFALADAAATERLGAALAARCRAGDVLAVWGDLGAGKTVLARAFVRARTGDPEEEVPSPTFTLVQSYDGADGVPVFHYDLYRLECSDDVWELDLEDALADGVTVIEWPERLGALLPEDRLDVRLEHASPGEDADGRRAIVTPHGAWGTRQGKSACHVA</sequence>
<keyword evidence="7" id="KW-0547">Nucleotide-binding</keyword>
<organism evidence="11 12">
    <name type="scientific">Roseospira visakhapatnamensis</name>
    <dbReference type="NCBI Taxonomy" id="390880"/>
    <lineage>
        <taxon>Bacteria</taxon>
        <taxon>Pseudomonadati</taxon>
        <taxon>Pseudomonadota</taxon>
        <taxon>Alphaproteobacteria</taxon>
        <taxon>Rhodospirillales</taxon>
        <taxon>Rhodospirillaceae</taxon>
        <taxon>Roseospira</taxon>
    </lineage>
</organism>
<dbReference type="Pfam" id="PF02367">
    <property type="entry name" value="TsaE"/>
    <property type="match status" value="1"/>
</dbReference>
<evidence type="ECO:0000256" key="2">
    <source>
        <dbReference type="ARBA" id="ARBA00007599"/>
    </source>
</evidence>
<dbReference type="PANTHER" id="PTHR33540:SF2">
    <property type="entry name" value="TRNA THREONYLCARBAMOYLADENOSINE BIOSYNTHESIS PROTEIN TSAE"/>
    <property type="match status" value="1"/>
</dbReference>
<keyword evidence="9" id="KW-0460">Magnesium</keyword>
<reference evidence="11 12" key="1">
    <citation type="submission" date="2020-08" db="EMBL/GenBank/DDBJ databases">
        <title>Genome sequencing of Purple Non-Sulfur Bacteria from various extreme environments.</title>
        <authorList>
            <person name="Mayer M."/>
        </authorList>
    </citation>
    <scope>NUCLEOTIDE SEQUENCE [LARGE SCALE GENOMIC DNA]</scope>
    <source>
        <strain evidence="11 12">JA131</strain>
    </source>
</reference>
<dbReference type="InterPro" id="IPR003442">
    <property type="entry name" value="T6A_TsaE"/>
</dbReference>
<evidence type="ECO:0000256" key="7">
    <source>
        <dbReference type="ARBA" id="ARBA00022741"/>
    </source>
</evidence>
<evidence type="ECO:0000256" key="9">
    <source>
        <dbReference type="ARBA" id="ARBA00022842"/>
    </source>
</evidence>
<dbReference type="PANTHER" id="PTHR33540">
    <property type="entry name" value="TRNA THREONYLCARBAMOYLADENOSINE BIOSYNTHESIS PROTEIN TSAE"/>
    <property type="match status" value="1"/>
</dbReference>
<dbReference type="GO" id="GO:0046872">
    <property type="term" value="F:metal ion binding"/>
    <property type="evidence" value="ECO:0007669"/>
    <property type="project" value="UniProtKB-KW"/>
</dbReference>
<evidence type="ECO:0000256" key="3">
    <source>
        <dbReference type="ARBA" id="ARBA00019010"/>
    </source>
</evidence>
<evidence type="ECO:0000256" key="8">
    <source>
        <dbReference type="ARBA" id="ARBA00022840"/>
    </source>
</evidence>
<dbReference type="Proteomes" id="UP000554286">
    <property type="component" value="Unassembled WGS sequence"/>
</dbReference>
<dbReference type="Gene3D" id="3.40.50.300">
    <property type="entry name" value="P-loop containing nucleotide triphosphate hydrolases"/>
    <property type="match status" value="1"/>
</dbReference>
<dbReference type="GO" id="GO:0005524">
    <property type="term" value="F:ATP binding"/>
    <property type="evidence" value="ECO:0007669"/>
    <property type="project" value="UniProtKB-KW"/>
</dbReference>
<dbReference type="SUPFAM" id="SSF52540">
    <property type="entry name" value="P-loop containing nucleoside triphosphate hydrolases"/>
    <property type="match status" value="1"/>
</dbReference>
<evidence type="ECO:0000256" key="6">
    <source>
        <dbReference type="ARBA" id="ARBA00022723"/>
    </source>
</evidence>
<dbReference type="RefSeq" id="WP_184042353.1">
    <property type="nucleotide sequence ID" value="NZ_JACIGK010000002.1"/>
</dbReference>
<keyword evidence="4" id="KW-0963">Cytoplasm</keyword>
<comment type="caution">
    <text evidence="11">The sequence shown here is derived from an EMBL/GenBank/DDBJ whole genome shotgun (WGS) entry which is preliminary data.</text>
</comment>
<keyword evidence="6" id="KW-0479">Metal-binding</keyword>
<keyword evidence="5" id="KW-0819">tRNA processing</keyword>
<evidence type="ECO:0000256" key="5">
    <source>
        <dbReference type="ARBA" id="ARBA00022694"/>
    </source>
</evidence>